<evidence type="ECO:0000256" key="1">
    <source>
        <dbReference type="SAM" id="MobiDB-lite"/>
    </source>
</evidence>
<gene>
    <name evidence="2" type="ORF">OEA41_009488</name>
</gene>
<feature type="compositionally biased region" description="Basic and acidic residues" evidence="1">
    <location>
        <begin position="31"/>
        <end position="51"/>
    </location>
</feature>
<dbReference type="Proteomes" id="UP001276659">
    <property type="component" value="Unassembled WGS sequence"/>
</dbReference>
<sequence length="307" mass="34437">MELLETILFKEYKTRVDLEEQHQEQEAEESKDEKERKREDESKNGKQHGPEFSEVEGSECPDSIEFVHADEVEEVGDPLSLEQATKPQLSIEGAHFGIAEPGHLSHGLEETRGKPTQNADKQPKYKPVFGVQAAKTAAATPAKSVSPPVFDFAETSSHRPFSFTAGPSTKKVEDGPKVAFQQSTKPESNSGLEELAQNADTEGKAHFQFDCQARAVDVPEPETHFAETVQGQMWAHTKASKANIQNIRGCRPVRVILHRLQSTRRERNKEDERRTYLREAIRRVVLSTIHKLQSKSQSERGAHHGGR</sequence>
<dbReference type="EMBL" id="JASNWA010000009">
    <property type="protein sequence ID" value="KAK3170102.1"/>
    <property type="molecule type" value="Genomic_DNA"/>
</dbReference>
<dbReference type="AlphaFoldDB" id="A0AAD9Z4D4"/>
<protein>
    <submittedName>
        <fullName evidence="2">Uncharacterized protein</fullName>
    </submittedName>
</protein>
<keyword evidence="3" id="KW-1185">Reference proteome</keyword>
<organism evidence="2 3">
    <name type="scientific">Lepraria neglecta</name>
    <dbReference type="NCBI Taxonomy" id="209136"/>
    <lineage>
        <taxon>Eukaryota</taxon>
        <taxon>Fungi</taxon>
        <taxon>Dikarya</taxon>
        <taxon>Ascomycota</taxon>
        <taxon>Pezizomycotina</taxon>
        <taxon>Lecanoromycetes</taxon>
        <taxon>OSLEUM clade</taxon>
        <taxon>Lecanoromycetidae</taxon>
        <taxon>Lecanorales</taxon>
        <taxon>Lecanorineae</taxon>
        <taxon>Stereocaulaceae</taxon>
        <taxon>Lepraria</taxon>
    </lineage>
</organism>
<name>A0AAD9Z4D4_9LECA</name>
<proteinExistence type="predicted"/>
<feature type="compositionally biased region" description="Polar residues" evidence="1">
    <location>
        <begin position="181"/>
        <end position="191"/>
    </location>
</feature>
<feature type="compositionally biased region" description="Basic and acidic residues" evidence="1">
    <location>
        <begin position="14"/>
        <end position="25"/>
    </location>
</feature>
<feature type="region of interest" description="Disordered" evidence="1">
    <location>
        <begin position="181"/>
        <end position="200"/>
    </location>
</feature>
<comment type="caution">
    <text evidence="2">The sequence shown here is derived from an EMBL/GenBank/DDBJ whole genome shotgun (WGS) entry which is preliminary data.</text>
</comment>
<evidence type="ECO:0000313" key="3">
    <source>
        <dbReference type="Proteomes" id="UP001276659"/>
    </source>
</evidence>
<reference evidence="2" key="1">
    <citation type="submission" date="2022-11" db="EMBL/GenBank/DDBJ databases">
        <title>Chromosomal genome sequence assembly and mating type (MAT) locus characterization of the leprose asexual lichenized fungus Lepraria neglecta (Nyl.) Erichsen.</title>
        <authorList>
            <person name="Allen J.L."/>
            <person name="Pfeffer B."/>
        </authorList>
    </citation>
    <scope>NUCLEOTIDE SEQUENCE</scope>
    <source>
        <strain evidence="2">Allen 5258</strain>
    </source>
</reference>
<accession>A0AAD9Z4D4</accession>
<feature type="region of interest" description="Disordered" evidence="1">
    <location>
        <begin position="14"/>
        <end position="85"/>
    </location>
</feature>
<feature type="region of interest" description="Disordered" evidence="1">
    <location>
        <begin position="99"/>
        <end position="125"/>
    </location>
</feature>
<evidence type="ECO:0000313" key="2">
    <source>
        <dbReference type="EMBL" id="KAK3170102.1"/>
    </source>
</evidence>